<proteinExistence type="predicted"/>
<feature type="compositionally biased region" description="Basic and acidic residues" evidence="1">
    <location>
        <begin position="153"/>
        <end position="170"/>
    </location>
</feature>
<organism evidence="2 3">
    <name type="scientific">Mortierella alpina</name>
    <name type="common">Oleaginous fungus</name>
    <name type="synonym">Mortierella renispora</name>
    <dbReference type="NCBI Taxonomy" id="64518"/>
    <lineage>
        <taxon>Eukaryota</taxon>
        <taxon>Fungi</taxon>
        <taxon>Fungi incertae sedis</taxon>
        <taxon>Mucoromycota</taxon>
        <taxon>Mortierellomycotina</taxon>
        <taxon>Mortierellomycetes</taxon>
        <taxon>Mortierellales</taxon>
        <taxon>Mortierellaceae</taxon>
        <taxon>Mortierella</taxon>
    </lineage>
</organism>
<gene>
    <name evidence="2" type="ORF">BGZ70_007480</name>
</gene>
<evidence type="ECO:0000313" key="3">
    <source>
        <dbReference type="Proteomes" id="UP000738359"/>
    </source>
</evidence>
<comment type="caution">
    <text evidence="2">The sequence shown here is derived from an EMBL/GenBank/DDBJ whole genome shotgun (WGS) entry which is preliminary data.</text>
</comment>
<protein>
    <submittedName>
        <fullName evidence="2">Uncharacterized protein</fullName>
    </submittedName>
</protein>
<dbReference type="EMBL" id="JAAAHY010000477">
    <property type="protein sequence ID" value="KAF9963348.1"/>
    <property type="molecule type" value="Genomic_DNA"/>
</dbReference>
<dbReference type="Proteomes" id="UP000738359">
    <property type="component" value="Unassembled WGS sequence"/>
</dbReference>
<name>A0A9P6J5S5_MORAP</name>
<feature type="region of interest" description="Disordered" evidence="1">
    <location>
        <begin position="147"/>
        <end position="170"/>
    </location>
</feature>
<evidence type="ECO:0000256" key="1">
    <source>
        <dbReference type="SAM" id="MobiDB-lite"/>
    </source>
</evidence>
<reference evidence="2" key="1">
    <citation type="journal article" date="2020" name="Fungal Divers.">
        <title>Resolving the Mortierellaceae phylogeny through synthesis of multi-gene phylogenetics and phylogenomics.</title>
        <authorList>
            <person name="Vandepol N."/>
            <person name="Liber J."/>
            <person name="Desiro A."/>
            <person name="Na H."/>
            <person name="Kennedy M."/>
            <person name="Barry K."/>
            <person name="Grigoriev I.V."/>
            <person name="Miller A.N."/>
            <person name="O'Donnell K."/>
            <person name="Stajich J.E."/>
            <person name="Bonito G."/>
        </authorList>
    </citation>
    <scope>NUCLEOTIDE SEQUENCE</scope>
    <source>
        <strain evidence="2">CK1249</strain>
    </source>
</reference>
<keyword evidence="3" id="KW-1185">Reference proteome</keyword>
<evidence type="ECO:0000313" key="2">
    <source>
        <dbReference type="EMBL" id="KAF9963348.1"/>
    </source>
</evidence>
<dbReference type="OrthoDB" id="2441135at2759"/>
<sequence length="197" mass="22571">MHGQYQRRSVLKSMSLDIQWVTNTPDALMCGLCSPEIATTHSSELSALFLGMRRTLECLARTHPLIFAPPLIQQFVSLTTYNASLADSLCSLCSRDDSPMKHTWESLFQTIQTQFPNVPQHQRRLLIEHSLEMAAYRDILKRVRGNHSPKSQLDIRRTCPPKEDQEQDGVDRMLTFDDFAFEEVDDIDEDPLLCETS</sequence>
<accession>A0A9P6J5S5</accession>
<dbReference type="AlphaFoldDB" id="A0A9P6J5S5"/>